<name>F5L4G5_CALTT</name>
<protein>
    <submittedName>
        <fullName evidence="3">Peptidase M23</fullName>
    </submittedName>
    <submittedName>
        <fullName evidence="4">Peptidoglycan DD-metalloendopeptidase family protein</fullName>
    </submittedName>
</protein>
<organism evidence="3 5">
    <name type="scientific">Caldalkalibacillus thermarum (strain TA2.A1)</name>
    <dbReference type="NCBI Taxonomy" id="986075"/>
    <lineage>
        <taxon>Bacteria</taxon>
        <taxon>Bacillati</taxon>
        <taxon>Bacillota</taxon>
        <taxon>Bacilli</taxon>
        <taxon>Bacillales</taxon>
        <taxon>Bacillaceae</taxon>
        <taxon>Caldalkalibacillus</taxon>
    </lineage>
</organism>
<proteinExistence type="predicted"/>
<dbReference type="InterPro" id="IPR023346">
    <property type="entry name" value="Lysozyme-like_dom_sf"/>
</dbReference>
<dbReference type="Gene3D" id="2.70.70.10">
    <property type="entry name" value="Glucose Permease (Domain IIA)"/>
    <property type="match status" value="1"/>
</dbReference>
<evidence type="ECO:0000313" key="3">
    <source>
        <dbReference type="EMBL" id="EGL83776.1"/>
    </source>
</evidence>
<dbReference type="MEROPS" id="M23.009"/>
<dbReference type="Gene3D" id="1.10.530.10">
    <property type="match status" value="1"/>
</dbReference>
<reference evidence="3 5" key="1">
    <citation type="journal article" date="2011" name="J. Bacteriol.">
        <title>Draft genome sequence of the thermoalkaliphilic Caldalkalibacillus thermarum strain TA2.A1.</title>
        <authorList>
            <person name="Kalamorz F."/>
            <person name="Keis S."/>
            <person name="McMillan D.G."/>
            <person name="Olsson K."/>
            <person name="Stanton J.A."/>
            <person name="Stockwell P."/>
            <person name="Black M.A."/>
            <person name="Klingeman D.M."/>
            <person name="Land M.L."/>
            <person name="Han C.S."/>
            <person name="Martin S.L."/>
            <person name="Becher S.A."/>
            <person name="Peddie C.J."/>
            <person name="Morgan H.W."/>
            <person name="Matthies D."/>
            <person name="Preiss L."/>
            <person name="Meier T."/>
            <person name="Brown S.D."/>
            <person name="Cook G.M."/>
        </authorList>
    </citation>
    <scope>NUCLEOTIDE SEQUENCE [LARGE SCALE GENOMIC DNA]</scope>
    <source>
        <strain evidence="3 5">TA2.A1</strain>
    </source>
</reference>
<evidence type="ECO:0000259" key="2">
    <source>
        <dbReference type="Pfam" id="PF01551"/>
    </source>
</evidence>
<dbReference type="AlphaFoldDB" id="F5L4G5"/>
<dbReference type="SUPFAM" id="SSF51261">
    <property type="entry name" value="Duplicated hybrid motif"/>
    <property type="match status" value="1"/>
</dbReference>
<dbReference type="EMBL" id="AFCE01000083">
    <property type="protein sequence ID" value="EGL83776.1"/>
    <property type="molecule type" value="Genomic_DNA"/>
</dbReference>
<accession>F5L4G5</accession>
<dbReference type="OrthoDB" id="9809488at2"/>
<gene>
    <name evidence="3" type="ORF">CathTA2_0677</name>
    <name evidence="4" type="ORF">HUR95_16045</name>
</gene>
<keyword evidence="6" id="KW-1185">Reference proteome</keyword>
<evidence type="ECO:0000259" key="1">
    <source>
        <dbReference type="Pfam" id="PF01464"/>
    </source>
</evidence>
<dbReference type="Proteomes" id="UP000825179">
    <property type="component" value="Chromosome"/>
</dbReference>
<dbReference type="EMBL" id="CP082237">
    <property type="protein sequence ID" value="QZT33710.1"/>
    <property type="molecule type" value="Genomic_DNA"/>
</dbReference>
<evidence type="ECO:0000313" key="4">
    <source>
        <dbReference type="EMBL" id="QZT33710.1"/>
    </source>
</evidence>
<dbReference type="Pfam" id="PF01551">
    <property type="entry name" value="Peptidase_M23"/>
    <property type="match status" value="1"/>
</dbReference>
<dbReference type="SUPFAM" id="SSF53955">
    <property type="entry name" value="Lysozyme-like"/>
    <property type="match status" value="1"/>
</dbReference>
<evidence type="ECO:0000313" key="5">
    <source>
        <dbReference type="Proteomes" id="UP000010716"/>
    </source>
</evidence>
<dbReference type="eggNOG" id="COG4942">
    <property type="taxonomic scope" value="Bacteria"/>
</dbReference>
<reference evidence="4" key="3">
    <citation type="submission" date="2021-08" db="EMBL/GenBank/DDBJ databases">
        <authorList>
            <person name="de Jong S."/>
            <person name="van den Broek M."/>
            <person name="Merkel A."/>
            <person name="de la Torre Cortes P."/>
            <person name="Kalamorz F."/>
            <person name="Cook G."/>
            <person name="van Loosdrecht M."/>
            <person name="McMillan D."/>
        </authorList>
    </citation>
    <scope>NUCLEOTIDE SEQUENCE</scope>
    <source>
        <strain evidence="4">TA2.A1</strain>
    </source>
</reference>
<dbReference type="InterPro" id="IPR008258">
    <property type="entry name" value="Transglycosylase_SLT_dom_1"/>
</dbReference>
<reference evidence="4 6" key="2">
    <citation type="journal article" date="2020" name="Extremophiles">
        <title>Genomic analysis of Caldalkalibacillus thermarum TA2.A1 reveals aerobic alkaliphilic metabolism and evolutionary hallmarks linking alkaliphilic bacteria and plant life.</title>
        <authorList>
            <person name="de Jong S.I."/>
            <person name="van den Broek M.A."/>
            <person name="Merkel A.Y."/>
            <person name="de la Torre Cortes P."/>
            <person name="Kalamorz F."/>
            <person name="Cook G.M."/>
            <person name="van Loosdrecht M.C.M."/>
            <person name="McMillan D.G.G."/>
        </authorList>
    </citation>
    <scope>NUCLEOTIDE SEQUENCE [LARGE SCALE GENOMIC DNA]</scope>
    <source>
        <strain evidence="4 6">TA2.A1</strain>
    </source>
</reference>
<dbReference type="PANTHER" id="PTHR21666:SF270">
    <property type="entry name" value="MUREIN HYDROLASE ACTIVATOR ENVC"/>
    <property type="match status" value="1"/>
</dbReference>
<dbReference type="InterPro" id="IPR016047">
    <property type="entry name" value="M23ase_b-sheet_dom"/>
</dbReference>
<feature type="domain" description="Transglycosylase SLT" evidence="1">
    <location>
        <begin position="277"/>
        <end position="377"/>
    </location>
</feature>
<dbReference type="InterPro" id="IPR050570">
    <property type="entry name" value="Cell_wall_metabolism_enzyme"/>
</dbReference>
<sequence>MIRRKTVLIVAVSASLFLLFFFLPLFLVGTVFGNIAKGDLTLTNEITEEDKKLRQKYVDAAESAFPGVKSHNAEELKYKLHWGLVYAIDMYSAQLNQKEKLPYNNIKKLAELLAPKFEYKESTITVVTETKKIVEREEVTETGETVIVQEEVVETETIVDEVLLLVTADTFRGTYFYSYEWETVEYEWDNTKVTITQEVVSGIDFQQSFERLDDVIKRYLDMDRVSEDDRTLILETAFSAGTGNEHFGFLIGLPGYSTYFNIGGVDFSNLPPEWIQAFQDAGQRYNVDWMILVAVAFVESSFNPNAVGPPNRTGELAQGLMQFLPSTWAIYGIDGDGDGKADPFNPIDAIYSAAYYLSVLGINNDPRQALYRYSGGSYAYADRVLSLAETMTVGGGSGRLAWPVPGHSRITSPLGPRVHPITGQRSFHNGVDIGAPRHVPVVAAEGGRVVTVVSHCREGNQSCGGGYGNYVVIDHGSGVRTVYAHLWSASVREGDDVLRGQIIGTVGSTGRSTGPHLHFEVRNNGSPVDPMPYLQFVY</sequence>
<evidence type="ECO:0000313" key="6">
    <source>
        <dbReference type="Proteomes" id="UP000825179"/>
    </source>
</evidence>
<dbReference type="GO" id="GO:0004222">
    <property type="term" value="F:metalloendopeptidase activity"/>
    <property type="evidence" value="ECO:0007669"/>
    <property type="project" value="TreeGrafter"/>
</dbReference>
<dbReference type="eggNOG" id="COG0741">
    <property type="taxonomic scope" value="Bacteria"/>
</dbReference>
<dbReference type="PANTHER" id="PTHR21666">
    <property type="entry name" value="PEPTIDASE-RELATED"/>
    <property type="match status" value="1"/>
</dbReference>
<dbReference type="CDD" id="cd12797">
    <property type="entry name" value="M23_peptidase"/>
    <property type="match status" value="1"/>
</dbReference>
<dbReference type="KEGG" id="cthu:HUR95_16045"/>
<dbReference type="Proteomes" id="UP000010716">
    <property type="component" value="Unassembled WGS sequence"/>
</dbReference>
<dbReference type="InterPro" id="IPR011055">
    <property type="entry name" value="Dup_hybrid_motif"/>
</dbReference>
<feature type="domain" description="M23ase beta-sheet core" evidence="2">
    <location>
        <begin position="427"/>
        <end position="530"/>
    </location>
</feature>
<dbReference type="Pfam" id="PF01464">
    <property type="entry name" value="SLT"/>
    <property type="match status" value="1"/>
</dbReference>
<dbReference type="RefSeq" id="WP_007503114.1">
    <property type="nucleotide sequence ID" value="NZ_AFCE01000083.1"/>
</dbReference>
<dbReference type="CDD" id="cd13399">
    <property type="entry name" value="Slt35-like"/>
    <property type="match status" value="1"/>
</dbReference>